<dbReference type="RefSeq" id="WP_009070080.1">
    <property type="nucleotide sequence ID" value="NZ_JH597761.1"/>
</dbReference>
<dbReference type="STRING" id="671065.MetMK1DRAFT_00003740"/>
<dbReference type="InterPro" id="IPR036188">
    <property type="entry name" value="FAD/NAD-bd_sf"/>
</dbReference>
<comment type="cofactor">
    <cofactor evidence="1">
        <name>FAD</name>
        <dbReference type="ChEBI" id="CHEBI:57692"/>
    </cofactor>
</comment>
<evidence type="ECO:0000256" key="1">
    <source>
        <dbReference type="ARBA" id="ARBA00001974"/>
    </source>
</evidence>
<reference evidence="5 6" key="1">
    <citation type="submission" date="2012-01" db="EMBL/GenBank/DDBJ databases">
        <title>Improved High-Quality Draft sequence of Metallosphaera yellowstonensis MK1.</title>
        <authorList>
            <consortium name="US DOE Joint Genome Institute"/>
            <person name="Lucas S."/>
            <person name="Han J."/>
            <person name="Cheng J.-F."/>
            <person name="Goodwin L."/>
            <person name="Pitluck S."/>
            <person name="Peters L."/>
            <person name="Teshima H."/>
            <person name="Detter J.C."/>
            <person name="Han C."/>
            <person name="Tapia R."/>
            <person name="Land M."/>
            <person name="Hauser L."/>
            <person name="Kyrpides N."/>
            <person name="Kozubal M."/>
            <person name="Macur R.E."/>
            <person name="Jay Z."/>
            <person name="Inskeep W."/>
            <person name="Woyke T."/>
        </authorList>
    </citation>
    <scope>NUCLEOTIDE SEQUENCE [LARGE SCALE GENOMIC DNA]</scope>
    <source>
        <strain evidence="5 6">MK1</strain>
    </source>
</reference>
<dbReference type="PANTHER" id="PTHR43624:SF2">
    <property type="entry name" value="ELECTRON TRANSFER FLAVOPROTEIN-QUINONE OXIDOREDUCTASE YDIS-RELATED"/>
    <property type="match status" value="1"/>
</dbReference>
<sequence>MYDVVVVGAGPAGSSAALRAARAGAKTLLLERGPEPGSKNVSGAMVRVGEIAKVFDVSNLPVEREVRNFRLSFLSQEGEVKVEVRPRERLVNVGRLKLDKWMANQAEAAGAILITKTTVTKLAREADGFKVITERGEVKARSVVLAEGVNALVAMGSGLRGELTPEEAVQTVKEVYSGNKDEVSKRFGLGGDQEGLAVRYLFTDPVPGAAFLYTYRDSIAFGIGVHMSSLIRHKVRPQDVLEEVERRLGIQEVVKGFSLREYSAKVIPEGGYPSWRPCSSSVFMAGDALGLVNPVTFNGIGPAVLSGALAGEAAAKGMECEQFERALREVKEVKEVVKLRPLIRELLEEDTLRSYVDMAVTTASSWVSGELNLSAVKRNSWRLFKHVIQFMGVTA</sequence>
<evidence type="ECO:0000256" key="2">
    <source>
        <dbReference type="ARBA" id="ARBA00022630"/>
    </source>
</evidence>
<gene>
    <name evidence="5" type="ORF">MetMK1DRAFT_00003740</name>
</gene>
<keyword evidence="2" id="KW-0285">Flavoprotein</keyword>
<dbReference type="OrthoDB" id="7950at2157"/>
<dbReference type="InterPro" id="IPR039651">
    <property type="entry name" value="FixC-like"/>
</dbReference>
<dbReference type="Gene3D" id="3.50.50.60">
    <property type="entry name" value="FAD/NAD(P)-binding domain"/>
    <property type="match status" value="1"/>
</dbReference>
<dbReference type="PRINTS" id="PR00420">
    <property type="entry name" value="RNGMNOXGNASE"/>
</dbReference>
<dbReference type="AlphaFoldDB" id="H2C4T0"/>
<evidence type="ECO:0000256" key="3">
    <source>
        <dbReference type="ARBA" id="ARBA00022827"/>
    </source>
</evidence>
<dbReference type="Proteomes" id="UP000003980">
    <property type="component" value="Unassembled WGS sequence"/>
</dbReference>
<evidence type="ECO:0000313" key="5">
    <source>
        <dbReference type="EMBL" id="EHP69872.1"/>
    </source>
</evidence>
<dbReference type="SUPFAM" id="SSF51905">
    <property type="entry name" value="FAD/NAD(P)-binding domain"/>
    <property type="match status" value="1"/>
</dbReference>
<organism evidence="5 6">
    <name type="scientific">Metallosphaera yellowstonensis MK1</name>
    <dbReference type="NCBI Taxonomy" id="671065"/>
    <lineage>
        <taxon>Archaea</taxon>
        <taxon>Thermoproteota</taxon>
        <taxon>Thermoprotei</taxon>
        <taxon>Sulfolobales</taxon>
        <taxon>Sulfolobaceae</taxon>
        <taxon>Metallosphaera</taxon>
    </lineage>
</organism>
<dbReference type="SUPFAM" id="SSF54373">
    <property type="entry name" value="FAD-linked reductases, C-terminal domain"/>
    <property type="match status" value="1"/>
</dbReference>
<keyword evidence="4" id="KW-0560">Oxidoreductase</keyword>
<keyword evidence="3" id="KW-0274">FAD</keyword>
<dbReference type="PANTHER" id="PTHR43624">
    <property type="entry name" value="ELECTRON TRANSFER FLAVOPROTEIN-QUINONE OXIDOREDUCTASE YDIS-RELATED"/>
    <property type="match status" value="1"/>
</dbReference>
<dbReference type="HOGENOM" id="CLU_050977_0_0_2"/>
<dbReference type="GO" id="GO:0016491">
    <property type="term" value="F:oxidoreductase activity"/>
    <property type="evidence" value="ECO:0007669"/>
    <property type="project" value="UniProtKB-KW"/>
</dbReference>
<keyword evidence="6" id="KW-1185">Reference proteome</keyword>
<evidence type="ECO:0000313" key="6">
    <source>
        <dbReference type="Proteomes" id="UP000003980"/>
    </source>
</evidence>
<dbReference type="Pfam" id="PF12831">
    <property type="entry name" value="FAD_oxidored"/>
    <property type="match status" value="1"/>
</dbReference>
<accession>H2C4T0</accession>
<name>H2C4T0_9CREN</name>
<dbReference type="EMBL" id="JH597761">
    <property type="protein sequence ID" value="EHP69872.1"/>
    <property type="molecule type" value="Genomic_DNA"/>
</dbReference>
<protein>
    <submittedName>
        <fullName evidence="5">Flavin-dependent dehydrogenase</fullName>
    </submittedName>
</protein>
<proteinExistence type="predicted"/>
<evidence type="ECO:0000256" key="4">
    <source>
        <dbReference type="ARBA" id="ARBA00023002"/>
    </source>
</evidence>
<dbReference type="eggNOG" id="arCOG00570">
    <property type="taxonomic scope" value="Archaea"/>
</dbReference>